<gene>
    <name evidence="2" type="ORF">ACN38_g5613</name>
</gene>
<protein>
    <recommendedName>
        <fullName evidence="4">F-box domain-containing protein</fullName>
    </recommendedName>
</protein>
<dbReference type="EMBL" id="LHQQ01000080">
    <property type="protein sequence ID" value="KOS43505.1"/>
    <property type="molecule type" value="Genomic_DNA"/>
</dbReference>
<evidence type="ECO:0008006" key="4">
    <source>
        <dbReference type="Google" id="ProtNLM"/>
    </source>
</evidence>
<evidence type="ECO:0000313" key="3">
    <source>
        <dbReference type="Proteomes" id="UP000037696"/>
    </source>
</evidence>
<dbReference type="Proteomes" id="UP000037696">
    <property type="component" value="Unassembled WGS sequence"/>
</dbReference>
<feature type="region of interest" description="Disordered" evidence="1">
    <location>
        <begin position="1"/>
        <end position="25"/>
    </location>
</feature>
<dbReference type="SUPFAM" id="SSF81383">
    <property type="entry name" value="F-box domain"/>
    <property type="match status" value="1"/>
</dbReference>
<keyword evidence="3" id="KW-1185">Reference proteome</keyword>
<comment type="caution">
    <text evidence="2">The sequence shown here is derived from an EMBL/GenBank/DDBJ whole genome shotgun (WGS) entry which is preliminary data.</text>
</comment>
<sequence length="408" mass="46106">MSALTNETLPGINQTPQTTPITPFGTSPTSECLGPDFLNALPVELLLSIADFLLLEDIYCLSFCNRRLLAIFWSRTKHQYHEGKKVKLAFLRRLERDSPQYLTCSICAILHAVDGTSEPFEISSAEHTYPPRVDCPVGTPGSDIFDSVWMDLQNHLGPSSRYKLHFSHLVLAMRQFYYGPQYGISTDALSFTEVTNEFVDGFKVLAPTALFSIEAQICPTPPGLHLRIQEITSLENPRKLFAEEDYLQPGDDYGANLPICKHRSETFWMMAIPRGIYPALESSTCEHCNTDYEIQTVMDPPNDRIAIVTTRWINLGAGLSPDDLLWRLNANPPCSWGNPEHELEPPDLEWEIVDWSPRCTFEAIENTSLGDLTARNLSYIQDQRYETEMVPNPLSNSPSWALWNGAWS</sequence>
<dbReference type="AlphaFoldDB" id="A0A0M9WG28"/>
<name>A0A0M9WG28_9EURO</name>
<accession>A0A0M9WG28</accession>
<evidence type="ECO:0000313" key="2">
    <source>
        <dbReference type="EMBL" id="KOS43505.1"/>
    </source>
</evidence>
<proteinExistence type="predicted"/>
<feature type="compositionally biased region" description="Low complexity" evidence="1">
    <location>
        <begin position="10"/>
        <end position="25"/>
    </location>
</feature>
<organism evidence="2 3">
    <name type="scientific">Penicillium nordicum</name>
    <dbReference type="NCBI Taxonomy" id="229535"/>
    <lineage>
        <taxon>Eukaryota</taxon>
        <taxon>Fungi</taxon>
        <taxon>Dikarya</taxon>
        <taxon>Ascomycota</taxon>
        <taxon>Pezizomycotina</taxon>
        <taxon>Eurotiomycetes</taxon>
        <taxon>Eurotiomycetidae</taxon>
        <taxon>Eurotiales</taxon>
        <taxon>Aspergillaceae</taxon>
        <taxon>Penicillium</taxon>
    </lineage>
</organism>
<reference evidence="2 3" key="1">
    <citation type="submission" date="2015-08" db="EMBL/GenBank/DDBJ databases">
        <title>Genome sequencing of Penicillium nordicum.</title>
        <authorList>
            <person name="Nguyen H.D."/>
            <person name="Seifert K.A."/>
        </authorList>
    </citation>
    <scope>NUCLEOTIDE SEQUENCE [LARGE SCALE GENOMIC DNA]</scope>
    <source>
        <strain evidence="2 3">DAOMC 185683</strain>
    </source>
</reference>
<dbReference type="STRING" id="229535.A0A0M9WG28"/>
<dbReference type="InterPro" id="IPR036047">
    <property type="entry name" value="F-box-like_dom_sf"/>
</dbReference>
<evidence type="ECO:0000256" key="1">
    <source>
        <dbReference type="SAM" id="MobiDB-lite"/>
    </source>
</evidence>
<dbReference type="OrthoDB" id="3766406at2759"/>